<sequence length="198" mass="22321">MDTQYHSKLKRTAYILHPGEYHATGDPVVISTVLGSCIAVVLYDRKARIGGMNHFLLPGSVDRTHLYTTSEGRYGLFAMELLINRMLKLGAAKERLEAKVFGGARMFKFDNTGTIARVSDSNVSFAFEYLHTEGIKIVSQEVGKDYARKVLFLPDTFQVFLKGIRKTVDEQRILAEEQRYLVSVRKSQPAASPEPELF</sequence>
<protein>
    <recommendedName>
        <fullName evidence="3">Probable chemoreceptor glutamine deamidase CheD</fullName>
        <ecNumber evidence="3">3.5.1.44</ecNumber>
    </recommendedName>
</protein>
<evidence type="ECO:0000256" key="2">
    <source>
        <dbReference type="ARBA" id="ARBA00022801"/>
    </source>
</evidence>
<dbReference type="GO" id="GO:0050568">
    <property type="term" value="F:protein-glutamine glutaminase activity"/>
    <property type="evidence" value="ECO:0007669"/>
    <property type="project" value="UniProtKB-UniRule"/>
</dbReference>
<dbReference type="InterPro" id="IPR011324">
    <property type="entry name" value="Cytotoxic_necrot_fac-like_cat"/>
</dbReference>
<dbReference type="HOGENOM" id="CLU_087854_0_0_12"/>
<dbReference type="HAMAP" id="MF_01440">
    <property type="entry name" value="CheD"/>
    <property type="match status" value="1"/>
</dbReference>
<evidence type="ECO:0000313" key="4">
    <source>
        <dbReference type="EMBL" id="AFG38071.1"/>
    </source>
</evidence>
<dbReference type="EMBL" id="CP003282">
    <property type="protein sequence ID" value="AFG38071.1"/>
    <property type="molecule type" value="Genomic_DNA"/>
</dbReference>
<evidence type="ECO:0000256" key="1">
    <source>
        <dbReference type="ARBA" id="ARBA00022500"/>
    </source>
</evidence>
<dbReference type="PANTHER" id="PTHR35147:SF2">
    <property type="entry name" value="CHEMORECEPTOR GLUTAMINE DEAMIDASE CHED-RELATED"/>
    <property type="match status" value="1"/>
</dbReference>
<organism evidence="4 5">
    <name type="scientific">Spirochaeta africana (strain ATCC 700263 / DSM 8902 / Z-7692)</name>
    <dbReference type="NCBI Taxonomy" id="889378"/>
    <lineage>
        <taxon>Bacteria</taxon>
        <taxon>Pseudomonadati</taxon>
        <taxon>Spirochaetota</taxon>
        <taxon>Spirochaetia</taxon>
        <taxon>Spirochaetales</taxon>
        <taxon>Spirochaetaceae</taxon>
        <taxon>Spirochaeta</taxon>
    </lineage>
</organism>
<reference evidence="5" key="1">
    <citation type="journal article" date="2013" name="Stand. Genomic Sci.">
        <title>Complete genome sequence of the halophilic bacterium Spirochaeta africana type strain (Z-7692(T)) from the alkaline Lake Magadi in the East African Rift.</title>
        <authorList>
            <person name="Liolos K."/>
            <person name="Abt B."/>
            <person name="Scheuner C."/>
            <person name="Teshima H."/>
            <person name="Held B."/>
            <person name="Lapidus A."/>
            <person name="Nolan M."/>
            <person name="Lucas S."/>
            <person name="Deshpande S."/>
            <person name="Cheng J.F."/>
            <person name="Tapia R."/>
            <person name="Goodwin L.A."/>
            <person name="Pitluck S."/>
            <person name="Pagani I."/>
            <person name="Ivanova N."/>
            <person name="Mavromatis K."/>
            <person name="Mikhailova N."/>
            <person name="Huntemann M."/>
            <person name="Pati A."/>
            <person name="Chen A."/>
            <person name="Palaniappan K."/>
            <person name="Land M."/>
            <person name="Rohde M."/>
            <person name="Tindall B.J."/>
            <person name="Detter J.C."/>
            <person name="Goker M."/>
            <person name="Bristow J."/>
            <person name="Eisen J.A."/>
            <person name="Markowitz V."/>
            <person name="Hugenholtz P."/>
            <person name="Woyke T."/>
            <person name="Klenk H.P."/>
            <person name="Kyrpides N.C."/>
        </authorList>
    </citation>
    <scope>NUCLEOTIDE SEQUENCE</scope>
    <source>
        <strain evidence="5">ATCC 700263 / DSM 8902 / Z-7692</strain>
    </source>
</reference>
<accession>H9UKM8</accession>
<evidence type="ECO:0000256" key="3">
    <source>
        <dbReference type="HAMAP-Rule" id="MF_01440"/>
    </source>
</evidence>
<dbReference type="Proteomes" id="UP000007383">
    <property type="component" value="Chromosome"/>
</dbReference>
<name>H9UKM8_SPIAZ</name>
<dbReference type="GO" id="GO:0006935">
    <property type="term" value="P:chemotaxis"/>
    <property type="evidence" value="ECO:0007669"/>
    <property type="project" value="UniProtKB-UniRule"/>
</dbReference>
<dbReference type="OrthoDB" id="9807202at2"/>
<dbReference type="InterPro" id="IPR038592">
    <property type="entry name" value="CheD-like_sf"/>
</dbReference>
<dbReference type="Gene3D" id="3.30.1330.200">
    <property type="match status" value="1"/>
</dbReference>
<dbReference type="CDD" id="cd16352">
    <property type="entry name" value="CheD"/>
    <property type="match status" value="1"/>
</dbReference>
<dbReference type="EC" id="3.5.1.44" evidence="3"/>
<dbReference type="Pfam" id="PF03975">
    <property type="entry name" value="CheD"/>
    <property type="match status" value="1"/>
</dbReference>
<dbReference type="PATRIC" id="fig|889378.3.peg.2008"/>
<dbReference type="AlphaFoldDB" id="H9UKM8"/>
<comment type="similarity">
    <text evidence="3">Belongs to the CheD family.</text>
</comment>
<dbReference type="eggNOG" id="COG1871">
    <property type="taxonomic scope" value="Bacteria"/>
</dbReference>
<keyword evidence="1 3" id="KW-0145">Chemotaxis</keyword>
<keyword evidence="2 3" id="KW-0378">Hydrolase</keyword>
<gene>
    <name evidence="3" type="primary">cheD</name>
    <name evidence="4" type="ordered locus">Spiaf_2022</name>
</gene>
<comment type="function">
    <text evidence="3">Probably deamidates glutamine residues to glutamate on methyl-accepting chemotaxis receptors (MCPs), playing an important role in chemotaxis.</text>
</comment>
<dbReference type="SUPFAM" id="SSF64438">
    <property type="entry name" value="CNF1/YfiH-like putative cysteine hydrolases"/>
    <property type="match status" value="1"/>
</dbReference>
<dbReference type="STRING" id="889378.Spiaf_2022"/>
<keyword evidence="5" id="KW-1185">Reference proteome</keyword>
<dbReference type="KEGG" id="sfc:Spiaf_2022"/>
<comment type="catalytic activity">
    <reaction evidence="3">
        <text>L-glutaminyl-[protein] + H2O = L-glutamyl-[protein] + NH4(+)</text>
        <dbReference type="Rhea" id="RHEA:16441"/>
        <dbReference type="Rhea" id="RHEA-COMP:10207"/>
        <dbReference type="Rhea" id="RHEA-COMP:10208"/>
        <dbReference type="ChEBI" id="CHEBI:15377"/>
        <dbReference type="ChEBI" id="CHEBI:28938"/>
        <dbReference type="ChEBI" id="CHEBI:29973"/>
        <dbReference type="ChEBI" id="CHEBI:30011"/>
        <dbReference type="EC" id="3.5.1.44"/>
    </reaction>
</comment>
<dbReference type="InterPro" id="IPR005659">
    <property type="entry name" value="Chemorcpt_Glu_NH3ase_CheD"/>
</dbReference>
<dbReference type="PANTHER" id="PTHR35147">
    <property type="entry name" value="CHEMORECEPTOR GLUTAMINE DEAMIDASE CHED-RELATED"/>
    <property type="match status" value="1"/>
</dbReference>
<evidence type="ECO:0000313" key="5">
    <source>
        <dbReference type="Proteomes" id="UP000007383"/>
    </source>
</evidence>
<proteinExistence type="inferred from homology"/>
<dbReference type="RefSeq" id="WP_014456054.1">
    <property type="nucleotide sequence ID" value="NC_017098.1"/>
</dbReference>